<proteinExistence type="predicted"/>
<dbReference type="Pfam" id="PF13563">
    <property type="entry name" value="2_5_RNA_ligase2"/>
    <property type="match status" value="1"/>
</dbReference>
<dbReference type="Proteomes" id="UP000589620">
    <property type="component" value="Unassembled WGS sequence"/>
</dbReference>
<dbReference type="Gene3D" id="3.90.1140.10">
    <property type="entry name" value="Cyclic phosphodiesterase"/>
    <property type="match status" value="1"/>
</dbReference>
<gene>
    <name evidence="1" type="ORF">BJ963_003308</name>
</gene>
<evidence type="ECO:0000313" key="1">
    <source>
        <dbReference type="EMBL" id="NYD75789.1"/>
    </source>
</evidence>
<keyword evidence="2" id="KW-1185">Reference proteome</keyword>
<comment type="caution">
    <text evidence="1">The sequence shown here is derived from an EMBL/GenBank/DDBJ whole genome shotgun (WGS) entry which is preliminary data.</text>
</comment>
<dbReference type="InterPro" id="IPR009097">
    <property type="entry name" value="Cyclic_Pdiesterase"/>
</dbReference>
<evidence type="ECO:0000313" key="2">
    <source>
        <dbReference type="Proteomes" id="UP000589620"/>
    </source>
</evidence>
<name>A0A852T2S9_9MICO</name>
<protein>
    <recommendedName>
        <fullName evidence="3">2'-5' RNA ligase family protein</fullName>
    </recommendedName>
</protein>
<reference evidence="1 2" key="1">
    <citation type="submission" date="2020-07" db="EMBL/GenBank/DDBJ databases">
        <title>Sequencing the genomes of 1000 actinobacteria strains.</title>
        <authorList>
            <person name="Klenk H.-P."/>
        </authorList>
    </citation>
    <scope>NUCLEOTIDE SEQUENCE [LARGE SCALE GENOMIC DNA]</scope>
    <source>
        <strain evidence="1 2">DSM 23871</strain>
    </source>
</reference>
<dbReference type="SUPFAM" id="SSF55144">
    <property type="entry name" value="LigT-like"/>
    <property type="match status" value="1"/>
</dbReference>
<dbReference type="EMBL" id="JACCBJ010000001">
    <property type="protein sequence ID" value="NYD75789.1"/>
    <property type="molecule type" value="Genomic_DNA"/>
</dbReference>
<evidence type="ECO:0008006" key="3">
    <source>
        <dbReference type="Google" id="ProtNLM"/>
    </source>
</evidence>
<sequence length="194" mass="21735">MTDPTLLESLNGQQYLVLRPAGPVAEFYEAEQATLKTRLPRSISHPHSGHVTLRGFNEPARVHELRDAVAAWASQQAPIEVRVDAVDGFPTPFQILIARLHRAVTLVDAYAGLTTALDATDFHRIGELPLEEWVFHMSLVYCGTLSESDWRTAYEKSSRHVVARPSEVIPEVEFVWYESGTEHAETMALSGRTR</sequence>
<accession>A0A852T2S9</accession>
<organism evidence="1 2">
    <name type="scientific">Leifsonia soli</name>
    <dbReference type="NCBI Taxonomy" id="582665"/>
    <lineage>
        <taxon>Bacteria</taxon>
        <taxon>Bacillati</taxon>
        <taxon>Actinomycetota</taxon>
        <taxon>Actinomycetes</taxon>
        <taxon>Micrococcales</taxon>
        <taxon>Microbacteriaceae</taxon>
        <taxon>Leifsonia</taxon>
    </lineage>
</organism>
<dbReference type="RefSeq" id="WP_179457604.1">
    <property type="nucleotide sequence ID" value="NZ_BAAAPX010000001.1"/>
</dbReference>
<dbReference type="AlphaFoldDB" id="A0A852T2S9"/>